<dbReference type="OrthoDB" id="3267646at2"/>
<feature type="transmembrane region" description="Helical" evidence="1">
    <location>
        <begin position="80"/>
        <end position="99"/>
    </location>
</feature>
<dbReference type="AlphaFoldDB" id="A0A2G3PIS2"/>
<protein>
    <submittedName>
        <fullName evidence="4">Putative membrane protein</fullName>
    </submittedName>
</protein>
<accession>A0A495K1B8</accession>
<keyword evidence="1" id="KW-1133">Transmembrane helix</keyword>
<dbReference type="EMBL" id="JAWLUM010000001">
    <property type="protein sequence ID" value="MDV7132156.1"/>
    <property type="molecule type" value="Genomic_DNA"/>
</dbReference>
<sequence>MNSGKHKLRQLTFPDDATLAKRMGIGLLGIGALHFLAPKPFDDLIPEELPGNPRAYTYGSGVVELAVGGALLAPRTRRFAGLFSVLLFIGVYPGNINMVRIYRNKPLPYRLVAWARLPFQFPMVWAGWRVWKTAPKV</sequence>
<proteinExistence type="predicted"/>
<keyword evidence="1" id="KW-0812">Transmembrane</keyword>
<organism evidence="3 5">
    <name type="scientific">Williamsia marianensis</name>
    <dbReference type="NCBI Taxonomy" id="85044"/>
    <lineage>
        <taxon>Bacteria</taxon>
        <taxon>Bacillati</taxon>
        <taxon>Actinomycetota</taxon>
        <taxon>Actinomycetes</taxon>
        <taxon>Mycobacteriales</taxon>
        <taxon>Nocardiaceae</taxon>
        <taxon>Williamsia</taxon>
    </lineage>
</organism>
<evidence type="ECO:0000313" key="3">
    <source>
        <dbReference type="EMBL" id="PHV65701.1"/>
    </source>
</evidence>
<name>A0A2G3PIS2_WILMA</name>
<accession>A0A2G3PIS2</accession>
<reference evidence="4 6" key="2">
    <citation type="submission" date="2018-10" db="EMBL/GenBank/DDBJ databases">
        <title>Sequencing the genomes of 1000 actinobacteria strains.</title>
        <authorList>
            <person name="Klenk H.-P."/>
        </authorList>
    </citation>
    <scope>NUCLEOTIDE SEQUENCE [LARGE SCALE GENOMIC DNA]</scope>
    <source>
        <strain evidence="4 6">DSM 44343</strain>
    </source>
</reference>
<evidence type="ECO:0000313" key="2">
    <source>
        <dbReference type="EMBL" id="MDV7132156.1"/>
    </source>
</evidence>
<reference evidence="2 7" key="3">
    <citation type="submission" date="2023-10" db="EMBL/GenBank/DDBJ databases">
        <title>Development of a sustainable strategy for remediation of hydrocarbon-contaminated territories based on the waste exchange concept.</title>
        <authorList>
            <person name="Krivoruchko A."/>
        </authorList>
    </citation>
    <scope>NUCLEOTIDE SEQUENCE [LARGE SCALE GENOMIC DNA]</scope>
    <source>
        <strain evidence="2 7">IEGM 1236</strain>
    </source>
</reference>
<dbReference type="Proteomes" id="UP000274762">
    <property type="component" value="Unassembled WGS sequence"/>
</dbReference>
<dbReference type="PANTHER" id="PTHR36974:SF1">
    <property type="entry name" value="DOXX FAMILY MEMBRANE PROTEIN"/>
    <property type="match status" value="1"/>
</dbReference>
<dbReference type="EMBL" id="PEBD01000010">
    <property type="protein sequence ID" value="PHV65701.1"/>
    <property type="molecule type" value="Genomic_DNA"/>
</dbReference>
<evidence type="ECO:0000313" key="6">
    <source>
        <dbReference type="Proteomes" id="UP000274762"/>
    </source>
</evidence>
<evidence type="ECO:0000313" key="4">
    <source>
        <dbReference type="EMBL" id="RKR94575.1"/>
    </source>
</evidence>
<evidence type="ECO:0000256" key="1">
    <source>
        <dbReference type="SAM" id="Phobius"/>
    </source>
</evidence>
<reference evidence="3 5" key="1">
    <citation type="submission" date="2017-10" db="EMBL/GenBank/DDBJ databases">
        <title>The draft genome sequence of Williamsia sp. BULT 1.1 isolated from the semi-arid grassland soils from South Africa.</title>
        <authorList>
            <person name="Kabwe M.H."/>
            <person name="Govender N."/>
            <person name="Mutseka Lunga P."/>
            <person name="Vikram S."/>
            <person name="Makhalanyane T.P."/>
        </authorList>
    </citation>
    <scope>NUCLEOTIDE SEQUENCE [LARGE SCALE GENOMIC DNA]</scope>
    <source>
        <strain evidence="3 5">BULT 1.1</strain>
    </source>
</reference>
<dbReference type="RefSeq" id="WP_030164462.1">
    <property type="nucleotide sequence ID" value="NZ_CBCRXS010000009.1"/>
</dbReference>
<keyword evidence="1" id="KW-0472">Membrane</keyword>
<evidence type="ECO:0000313" key="5">
    <source>
        <dbReference type="Proteomes" id="UP000225108"/>
    </source>
</evidence>
<comment type="caution">
    <text evidence="3">The sequence shown here is derived from an EMBL/GenBank/DDBJ whole genome shotgun (WGS) entry which is preliminary data.</text>
</comment>
<keyword evidence="7" id="KW-1185">Reference proteome</keyword>
<gene>
    <name evidence="3" type="ORF">CSW57_18420</name>
    <name evidence="4" type="ORF">DFJ75_1371</name>
    <name evidence="2" type="ORF">R4198_00515</name>
</gene>
<evidence type="ECO:0000313" key="7">
    <source>
        <dbReference type="Proteomes" id="UP001185792"/>
    </source>
</evidence>
<dbReference type="Proteomes" id="UP000225108">
    <property type="component" value="Unassembled WGS sequence"/>
</dbReference>
<dbReference type="Proteomes" id="UP001185792">
    <property type="component" value="Unassembled WGS sequence"/>
</dbReference>
<dbReference type="PANTHER" id="PTHR36974">
    <property type="entry name" value="MEMBRANE PROTEIN-RELATED"/>
    <property type="match status" value="1"/>
</dbReference>
<dbReference type="EMBL" id="RBKV01000001">
    <property type="protein sequence ID" value="RKR94575.1"/>
    <property type="molecule type" value="Genomic_DNA"/>
</dbReference>